<dbReference type="AlphaFoldDB" id="A0A645DUZ2"/>
<evidence type="ECO:0000313" key="1">
    <source>
        <dbReference type="EMBL" id="MPM93324.1"/>
    </source>
</evidence>
<name>A0A645DUZ2_9ZZZZ</name>
<organism evidence="1">
    <name type="scientific">bioreactor metagenome</name>
    <dbReference type="NCBI Taxonomy" id="1076179"/>
    <lineage>
        <taxon>unclassified sequences</taxon>
        <taxon>metagenomes</taxon>
        <taxon>ecological metagenomes</taxon>
    </lineage>
</organism>
<sequence length="320" mass="37936">MLIHLQHLRMQIIQCTDHHLFSFSRKFHLLIPAEAEQRFQHIRCDVSAARHAVVPTPRAIGQLQSLQLLLSHSQFIIHVIEIKQRSQALHLCRFTLRLEQPRRFLCQQILQFLILQQVTYPRILVAPHHLPSIHCLTNTRLLLHEVRRHGIGIIRRCPRNGIIRLRVAHRRQRLNGIPSRVRRKLHRQLARSSRLATLVKQIRQTIFLFLARQHRNGQRLGHILLIGKHRNHMLFTVAKILTLGHQATAQQVIPIRCRESKLHRHTLLGFRGKRLLLRSNHLIRQRVEPSQRHHTRQCTLRTVIHRSCQHRMVTHPHKTR</sequence>
<reference evidence="1" key="1">
    <citation type="submission" date="2019-08" db="EMBL/GenBank/DDBJ databases">
        <authorList>
            <person name="Kucharzyk K."/>
            <person name="Murdoch R.W."/>
            <person name="Higgins S."/>
            <person name="Loffler F."/>
        </authorList>
    </citation>
    <scope>NUCLEOTIDE SEQUENCE</scope>
</reference>
<accession>A0A645DUZ2</accession>
<gene>
    <name evidence="1" type="ORF">SDC9_140461</name>
</gene>
<protein>
    <submittedName>
        <fullName evidence="1">Uncharacterized protein</fullName>
    </submittedName>
</protein>
<proteinExistence type="predicted"/>
<comment type="caution">
    <text evidence="1">The sequence shown here is derived from an EMBL/GenBank/DDBJ whole genome shotgun (WGS) entry which is preliminary data.</text>
</comment>
<dbReference type="EMBL" id="VSSQ01040148">
    <property type="protein sequence ID" value="MPM93324.1"/>
    <property type="molecule type" value="Genomic_DNA"/>
</dbReference>